<organism evidence="1 2">
    <name type="scientific">Pseudomonas fluorescens</name>
    <dbReference type="NCBI Taxonomy" id="294"/>
    <lineage>
        <taxon>Bacteria</taxon>
        <taxon>Pseudomonadati</taxon>
        <taxon>Pseudomonadota</taxon>
        <taxon>Gammaproteobacteria</taxon>
        <taxon>Pseudomonadales</taxon>
        <taxon>Pseudomonadaceae</taxon>
        <taxon>Pseudomonas</taxon>
    </lineage>
</organism>
<accession>A0A0F4TMM7</accession>
<comment type="caution">
    <text evidence="1">The sequence shown here is derived from an EMBL/GenBank/DDBJ whole genome shotgun (WGS) entry which is preliminary data.</text>
</comment>
<name>A0A0F4TMM7_PSEFL</name>
<dbReference type="Proteomes" id="UP000033588">
    <property type="component" value="Unassembled WGS sequence"/>
</dbReference>
<sequence>MPSTLTLGGKVGKQSKKIERNTRERVFIEILLLQMIAKIVLFARGLSGAQLVWGVAGRLSVPVKLPSRARSLPQVSAIPVGASLLAMRPEALFRDQG</sequence>
<reference evidence="1 2" key="1">
    <citation type="submission" date="2015-03" db="EMBL/GenBank/DDBJ databases">
        <title>Comparative genomics of Pseudomonas insights into diversity of traits involved in vanlence and defense.</title>
        <authorList>
            <person name="Qin Y."/>
        </authorList>
    </citation>
    <scope>NUCLEOTIDE SEQUENCE [LARGE SCALE GENOMIC DNA]</scope>
    <source>
        <strain evidence="1 2">C8</strain>
    </source>
</reference>
<dbReference type="AlphaFoldDB" id="A0A0F4TMM7"/>
<dbReference type="PATRIC" id="fig|294.132.peg.1645"/>
<evidence type="ECO:0000313" key="2">
    <source>
        <dbReference type="Proteomes" id="UP000033588"/>
    </source>
</evidence>
<evidence type="ECO:0000313" key="1">
    <source>
        <dbReference type="EMBL" id="KJZ45250.1"/>
    </source>
</evidence>
<dbReference type="OrthoDB" id="7031841at2"/>
<gene>
    <name evidence="1" type="ORF">VC35_14350</name>
</gene>
<protein>
    <submittedName>
        <fullName evidence="1">Uncharacterized protein</fullName>
    </submittedName>
</protein>
<proteinExistence type="predicted"/>
<dbReference type="EMBL" id="LACC01000017">
    <property type="protein sequence ID" value="KJZ45250.1"/>
    <property type="molecule type" value="Genomic_DNA"/>
</dbReference>